<feature type="region of interest" description="Disordered" evidence="1">
    <location>
        <begin position="209"/>
        <end position="248"/>
    </location>
</feature>
<reference evidence="2 3" key="1">
    <citation type="submission" date="2015-01" db="EMBL/GenBank/DDBJ databases">
        <title>The Genome Sequence of Exophiala spinifera CBS89968.</title>
        <authorList>
            <consortium name="The Broad Institute Genomics Platform"/>
            <person name="Cuomo C."/>
            <person name="de Hoog S."/>
            <person name="Gorbushina A."/>
            <person name="Stielow B."/>
            <person name="Teixiera M."/>
            <person name="Abouelleil A."/>
            <person name="Chapman S.B."/>
            <person name="Priest M."/>
            <person name="Young S.K."/>
            <person name="Wortman J."/>
            <person name="Nusbaum C."/>
            <person name="Birren B."/>
        </authorList>
    </citation>
    <scope>NUCLEOTIDE SEQUENCE [LARGE SCALE GENOMIC DNA]</scope>
    <source>
        <strain evidence="2 3">CBS 89968</strain>
    </source>
</reference>
<evidence type="ECO:0000256" key="1">
    <source>
        <dbReference type="SAM" id="MobiDB-lite"/>
    </source>
</evidence>
<feature type="compositionally biased region" description="Acidic residues" evidence="1">
    <location>
        <begin position="527"/>
        <end position="536"/>
    </location>
</feature>
<dbReference type="InterPro" id="IPR036047">
    <property type="entry name" value="F-box-like_dom_sf"/>
</dbReference>
<dbReference type="AlphaFoldDB" id="A0A0D1ZWQ8"/>
<dbReference type="STRING" id="91928.A0A0D1ZWQ8"/>
<dbReference type="GeneID" id="27331386"/>
<dbReference type="EMBL" id="KN847494">
    <property type="protein sequence ID" value="KIW17112.1"/>
    <property type="molecule type" value="Genomic_DNA"/>
</dbReference>
<evidence type="ECO:0008006" key="4">
    <source>
        <dbReference type="Google" id="ProtNLM"/>
    </source>
</evidence>
<dbReference type="RefSeq" id="XP_016237328.1">
    <property type="nucleotide sequence ID" value="XM_016378651.1"/>
</dbReference>
<feature type="compositionally biased region" description="Pro residues" evidence="1">
    <location>
        <begin position="415"/>
        <end position="424"/>
    </location>
</feature>
<feature type="region of interest" description="Disordered" evidence="1">
    <location>
        <begin position="500"/>
        <end position="543"/>
    </location>
</feature>
<dbReference type="HOGENOM" id="CLU_037759_0_0_1"/>
<dbReference type="CDD" id="cd09917">
    <property type="entry name" value="F-box_SF"/>
    <property type="match status" value="1"/>
</dbReference>
<dbReference type="OrthoDB" id="5345494at2759"/>
<feature type="region of interest" description="Disordered" evidence="1">
    <location>
        <begin position="409"/>
        <end position="446"/>
    </location>
</feature>
<feature type="compositionally biased region" description="Low complexity" evidence="1">
    <location>
        <begin position="500"/>
        <end position="525"/>
    </location>
</feature>
<evidence type="ECO:0000313" key="3">
    <source>
        <dbReference type="Proteomes" id="UP000053328"/>
    </source>
</evidence>
<dbReference type="SUPFAM" id="SSF81383">
    <property type="entry name" value="F-box domain"/>
    <property type="match status" value="1"/>
</dbReference>
<keyword evidence="3" id="KW-1185">Reference proteome</keyword>
<sequence>MAVELESLSLSSPPAEPSTSLVTATHALTTTSEVSAFEPPSLLDLFSNSLILEQIIRYLPVRVILALSQTSKSFKALLLSTPRVFRYVDVSASRGAWVLHRQYERFDRGGYRWRNERMDESLTEDDFYSGPLRGVLSKLRRLRVLASVQTLVVDKLASVTNDLLHELVDSREYNIRLLSIRGCLNLNEGKLHQLLRHICRPSRPKGTPRLQGLYVFQPPPRPPSGSQTQTQSQQQQQGSYRGNGNSNDYYTNVARYVGTRRVQDTTGSGTPLDSATTTVNNVHDPKSSFDTSGDDEDDCCPWYGARGQAIVTGHNQRSAWEETLVACEGIVSFDAVLCTHMHAYMDPVLHPASRLDLDDTKPGIPTLATVALGPDGCAGCGAAPPGTPIWGKSSPREFPLLWPPPWTGSLVDAVRPPPPPPPSSPSLAPNSTNDSGSSRSSGVDSTTKPIAQRLVASCTWCLTNRYCESCHRWWCIDCFNPASSSSSSSNSHLQVLTSTAATTSTTTGTTTGSTASSTTVTGTTGDPLDEPVDPGESDIKVRV</sequence>
<dbReference type="VEuPathDB" id="FungiDB:PV08_04303"/>
<accession>A0A0D1ZWQ8</accession>
<protein>
    <recommendedName>
        <fullName evidence="4">F-box domain-containing protein</fullName>
    </recommendedName>
</protein>
<proteinExistence type="predicted"/>
<evidence type="ECO:0000313" key="2">
    <source>
        <dbReference type="EMBL" id="KIW17112.1"/>
    </source>
</evidence>
<feature type="compositionally biased region" description="Low complexity" evidence="1">
    <location>
        <begin position="224"/>
        <end position="239"/>
    </location>
</feature>
<dbReference type="Proteomes" id="UP000053328">
    <property type="component" value="Unassembled WGS sequence"/>
</dbReference>
<organism evidence="2 3">
    <name type="scientific">Exophiala spinifera</name>
    <dbReference type="NCBI Taxonomy" id="91928"/>
    <lineage>
        <taxon>Eukaryota</taxon>
        <taxon>Fungi</taxon>
        <taxon>Dikarya</taxon>
        <taxon>Ascomycota</taxon>
        <taxon>Pezizomycotina</taxon>
        <taxon>Eurotiomycetes</taxon>
        <taxon>Chaetothyriomycetidae</taxon>
        <taxon>Chaetothyriales</taxon>
        <taxon>Herpotrichiellaceae</taxon>
        <taxon>Exophiala</taxon>
    </lineage>
</organism>
<name>A0A0D1ZWQ8_9EURO</name>
<feature type="compositionally biased region" description="Low complexity" evidence="1">
    <location>
        <begin position="430"/>
        <end position="446"/>
    </location>
</feature>
<gene>
    <name evidence="2" type="ORF">PV08_04303</name>
</gene>